<proteinExistence type="predicted"/>
<name>A0ABP3AXP4_9LIST</name>
<accession>A0ABP3AXP4</accession>
<protein>
    <submittedName>
        <fullName evidence="1">Uncharacterized protein</fullName>
    </submittedName>
</protein>
<keyword evidence="2" id="KW-1185">Reference proteome</keyword>
<gene>
    <name evidence="1" type="ORF">MFLO_09237</name>
</gene>
<dbReference type="EMBL" id="AODF01000018">
    <property type="protein sequence ID" value="EUJ31394.1"/>
    <property type="molecule type" value="Genomic_DNA"/>
</dbReference>
<evidence type="ECO:0000313" key="1">
    <source>
        <dbReference type="EMBL" id="EUJ31394.1"/>
    </source>
</evidence>
<dbReference type="Proteomes" id="UP000019249">
    <property type="component" value="Unassembled WGS sequence"/>
</dbReference>
<comment type="caution">
    <text evidence="1">The sequence shown here is derived from an EMBL/GenBank/DDBJ whole genome shotgun (WGS) entry which is preliminary data.</text>
</comment>
<evidence type="ECO:0000313" key="2">
    <source>
        <dbReference type="Proteomes" id="UP000019249"/>
    </source>
</evidence>
<sequence>MGVSLYGKKIAHFQSYKLVKRDIVTKESGVKILRYIIDVELEYWKRKNKEHAAASSMLFL</sequence>
<organism evidence="1 2">
    <name type="scientific">Listeria floridensis FSL S10-1187</name>
    <dbReference type="NCBI Taxonomy" id="1265817"/>
    <lineage>
        <taxon>Bacteria</taxon>
        <taxon>Bacillati</taxon>
        <taxon>Bacillota</taxon>
        <taxon>Bacilli</taxon>
        <taxon>Bacillales</taxon>
        <taxon>Listeriaceae</taxon>
        <taxon>Listeria</taxon>
    </lineage>
</organism>
<reference evidence="1 2" key="1">
    <citation type="journal article" date="2014" name="Int. J. Syst. Evol. Microbiol.">
        <title>Listeria floridensis sp. nov., Listeria aquatica sp. nov., Listeria cornellensis sp. nov., Listeria riparia sp. nov. and Listeria grandensis sp. nov., from agricultural and natural environments.</title>
        <authorList>
            <person name="den Bakker H.C."/>
            <person name="Warchocki S."/>
            <person name="Wright E.M."/>
            <person name="Allred A.F."/>
            <person name="Ahlstrom C."/>
            <person name="Manuel C.S."/>
            <person name="Stasiewicz M.J."/>
            <person name="Burrell A."/>
            <person name="Roof S."/>
            <person name="Strawn L."/>
            <person name="Fortes E.D."/>
            <person name="Nightingale K.K."/>
            <person name="Kephart D."/>
            <person name="Wiedmann M."/>
        </authorList>
    </citation>
    <scope>NUCLEOTIDE SEQUENCE [LARGE SCALE GENOMIC DNA]</scope>
    <source>
        <strain evidence="1 2">FSL S10-1187</strain>
    </source>
</reference>